<accession>A0A9Q3PL84</accession>
<dbReference type="Proteomes" id="UP000765509">
    <property type="component" value="Unassembled WGS sequence"/>
</dbReference>
<protein>
    <submittedName>
        <fullName evidence="1">Uncharacterized protein</fullName>
    </submittedName>
</protein>
<evidence type="ECO:0000313" key="2">
    <source>
        <dbReference type="Proteomes" id="UP000765509"/>
    </source>
</evidence>
<comment type="caution">
    <text evidence="1">The sequence shown here is derived from an EMBL/GenBank/DDBJ whole genome shotgun (WGS) entry which is preliminary data.</text>
</comment>
<keyword evidence="2" id="KW-1185">Reference proteome</keyword>
<dbReference type="OrthoDB" id="2015333at2759"/>
<gene>
    <name evidence="1" type="ORF">O181_105683</name>
</gene>
<sequence length="98" mass="11092">MKRDGLMSSERTILTNETYQQPLLDSIALMAIYHRPLSTHLVPDPDFSKAILLPPPPIIPRKHGPGNVGFVNQEAETNYDYSDVLALYHALIEIKQKH</sequence>
<evidence type="ECO:0000313" key="1">
    <source>
        <dbReference type="EMBL" id="MBW0565968.1"/>
    </source>
</evidence>
<proteinExistence type="predicted"/>
<name>A0A9Q3PL84_9BASI</name>
<dbReference type="AlphaFoldDB" id="A0A9Q3PL84"/>
<reference evidence="1" key="1">
    <citation type="submission" date="2021-03" db="EMBL/GenBank/DDBJ databases">
        <title>Draft genome sequence of rust myrtle Austropuccinia psidii MF-1, a brazilian biotype.</title>
        <authorList>
            <person name="Quecine M.C."/>
            <person name="Pachon D.M.R."/>
            <person name="Bonatelli M.L."/>
            <person name="Correr F.H."/>
            <person name="Franceschini L.M."/>
            <person name="Leite T.F."/>
            <person name="Margarido G.R.A."/>
            <person name="Almeida C.A."/>
            <person name="Ferrarezi J.A."/>
            <person name="Labate C.A."/>
        </authorList>
    </citation>
    <scope>NUCLEOTIDE SEQUENCE</scope>
    <source>
        <strain evidence="1">MF-1</strain>
    </source>
</reference>
<organism evidence="1 2">
    <name type="scientific">Austropuccinia psidii MF-1</name>
    <dbReference type="NCBI Taxonomy" id="1389203"/>
    <lineage>
        <taxon>Eukaryota</taxon>
        <taxon>Fungi</taxon>
        <taxon>Dikarya</taxon>
        <taxon>Basidiomycota</taxon>
        <taxon>Pucciniomycotina</taxon>
        <taxon>Pucciniomycetes</taxon>
        <taxon>Pucciniales</taxon>
        <taxon>Sphaerophragmiaceae</taxon>
        <taxon>Austropuccinia</taxon>
    </lineage>
</organism>
<dbReference type="EMBL" id="AVOT02078314">
    <property type="protein sequence ID" value="MBW0565968.1"/>
    <property type="molecule type" value="Genomic_DNA"/>
</dbReference>